<dbReference type="AlphaFoldDB" id="U1HW85"/>
<reference evidence="3" key="1">
    <citation type="journal article" date="2014" name="BMC Genomics">
        <title>Genome characteristics reveal the impact of lichenization on lichen-forming fungus Endocarpon pusillum Hedwig (Verrucariales, Ascomycota).</title>
        <authorList>
            <person name="Wang Y.-Y."/>
            <person name="Liu B."/>
            <person name="Zhang X.-Y."/>
            <person name="Zhou Q.-M."/>
            <person name="Zhang T."/>
            <person name="Li H."/>
            <person name="Yu Y.-F."/>
            <person name="Zhang X.-L."/>
            <person name="Hao X.-Y."/>
            <person name="Wang M."/>
            <person name="Wang L."/>
            <person name="Wei J.-C."/>
        </authorList>
    </citation>
    <scope>NUCLEOTIDE SEQUENCE [LARGE SCALE GENOMIC DNA]</scope>
    <source>
        <strain evidence="3">Z07020 / HMAS-L-300199</strain>
    </source>
</reference>
<dbReference type="HOGENOM" id="CLU_034751_0_0_1"/>
<feature type="region of interest" description="Disordered" evidence="1">
    <location>
        <begin position="1"/>
        <end position="65"/>
    </location>
</feature>
<protein>
    <submittedName>
        <fullName evidence="2">Uncharacterized protein</fullName>
    </submittedName>
</protein>
<sequence>MASRDRSVSPKIQNCPLVSPSAPASVHSSSRTKRKRSQGCDPGADEVEDPRPSKQIKRSPTLLALSEDNLQKLNAEIMDGANSMNGLKRTSSRPSRKSDISQDTTQTQSVSVASASYRYNYLADAQVFFHADPPDYINTTIHTIIEAKISEKDRAKLKDIARQFHSNTMKVVRASVGEDDFLGILTGAFEALNKVHLCHRAKSDWREELKPASRQPHFDLDFLTNPNLKANGQSSALDEALPPPHKRQQRSASQTYMSPSSMNDAIESASTKAPQDTGTMPPPAASSLLAKEGDRSVIKTPRPDLSIGILNTTLHSRVSTEKFNEVEVEQLLRYLQAKLRPREPGKQPEPILISIPALRASDLAFPFIVVEGKAYSTGKQMFEAENQAAVSGACGLKIQLCLDELVQQVNRTATTSDVPPTTPAPPPLFFSVCTEGPIHALWAHYTLVENGVRKFKMTLLNSCNAVRLKDLEEFLVAFYNVCSWGTGGFLDSVVERLGKVVANLTAASQSSG</sequence>
<dbReference type="GeneID" id="19242938"/>
<organism evidence="2 3">
    <name type="scientific">Endocarpon pusillum (strain Z07020 / HMAS-L-300199)</name>
    <name type="common">Lichen-forming fungus</name>
    <dbReference type="NCBI Taxonomy" id="1263415"/>
    <lineage>
        <taxon>Eukaryota</taxon>
        <taxon>Fungi</taxon>
        <taxon>Dikarya</taxon>
        <taxon>Ascomycota</taxon>
        <taxon>Pezizomycotina</taxon>
        <taxon>Eurotiomycetes</taxon>
        <taxon>Chaetothyriomycetidae</taxon>
        <taxon>Verrucariales</taxon>
        <taxon>Verrucariaceae</taxon>
        <taxon>Endocarpon</taxon>
    </lineage>
</organism>
<feature type="region of interest" description="Disordered" evidence="1">
    <location>
        <begin position="79"/>
        <end position="109"/>
    </location>
</feature>
<evidence type="ECO:0000256" key="1">
    <source>
        <dbReference type="SAM" id="MobiDB-lite"/>
    </source>
</evidence>
<feature type="compositionally biased region" description="Polar residues" evidence="1">
    <location>
        <begin position="250"/>
        <end position="278"/>
    </location>
</feature>
<proteinExistence type="predicted"/>
<name>U1HW85_ENDPU</name>
<evidence type="ECO:0000313" key="2">
    <source>
        <dbReference type="EMBL" id="ERF75015.1"/>
    </source>
</evidence>
<dbReference type="eggNOG" id="ENOG502SUWY">
    <property type="taxonomic scope" value="Eukaryota"/>
</dbReference>
<evidence type="ECO:0000313" key="3">
    <source>
        <dbReference type="Proteomes" id="UP000019373"/>
    </source>
</evidence>
<keyword evidence="3" id="KW-1185">Reference proteome</keyword>
<dbReference type="OrthoDB" id="5372703at2759"/>
<feature type="region of interest" description="Disordered" evidence="1">
    <location>
        <begin position="217"/>
        <end position="299"/>
    </location>
</feature>
<dbReference type="RefSeq" id="XP_007787672.1">
    <property type="nucleotide sequence ID" value="XM_007789482.1"/>
</dbReference>
<feature type="compositionally biased region" description="Polar residues" evidence="1">
    <location>
        <begin position="224"/>
        <end position="236"/>
    </location>
</feature>
<dbReference type="Proteomes" id="UP000019373">
    <property type="component" value="Unassembled WGS sequence"/>
</dbReference>
<gene>
    <name evidence="2" type="ORF">EPUS_08060</name>
</gene>
<accession>U1HW85</accession>
<dbReference type="OMA" id="MHNIRTW"/>
<feature type="compositionally biased region" description="Low complexity" evidence="1">
    <location>
        <begin position="18"/>
        <end position="29"/>
    </location>
</feature>
<dbReference type="EMBL" id="KE720844">
    <property type="protein sequence ID" value="ERF75015.1"/>
    <property type="molecule type" value="Genomic_DNA"/>
</dbReference>